<comment type="caution">
    <text evidence="1">The sequence shown here is derived from an EMBL/GenBank/DDBJ whole genome shotgun (WGS) entry which is preliminary data.</text>
</comment>
<organism evidence="1 2">
    <name type="scientific">Agarivorans gilvus</name>
    <dbReference type="NCBI Taxonomy" id="680279"/>
    <lineage>
        <taxon>Bacteria</taxon>
        <taxon>Pseudomonadati</taxon>
        <taxon>Pseudomonadota</taxon>
        <taxon>Gammaproteobacteria</taxon>
        <taxon>Alteromonadales</taxon>
        <taxon>Alteromonadaceae</taxon>
        <taxon>Agarivorans</taxon>
    </lineage>
</organism>
<proteinExistence type="predicted"/>
<evidence type="ECO:0000313" key="2">
    <source>
        <dbReference type="Proteomes" id="UP000651977"/>
    </source>
</evidence>
<dbReference type="Proteomes" id="UP000651977">
    <property type="component" value="Unassembled WGS sequence"/>
</dbReference>
<accession>A0ABQ1HZF3</accession>
<keyword evidence="2" id="KW-1185">Reference proteome</keyword>
<dbReference type="RefSeq" id="WP_083481561.1">
    <property type="nucleotide sequence ID" value="NZ_BMDY01000003.1"/>
</dbReference>
<dbReference type="EMBL" id="BMDY01000003">
    <property type="protein sequence ID" value="GGA95781.1"/>
    <property type="molecule type" value="Genomic_DNA"/>
</dbReference>
<protein>
    <recommendedName>
        <fullName evidence="3">DUF1320 domain-containing protein</fullName>
    </recommendedName>
</protein>
<dbReference type="InterPro" id="IPR009752">
    <property type="entry name" value="Phage_Mu_GpJ"/>
</dbReference>
<name>A0ABQ1HZF3_9ALTE</name>
<evidence type="ECO:0008006" key="3">
    <source>
        <dbReference type="Google" id="ProtNLM"/>
    </source>
</evidence>
<dbReference type="Pfam" id="PF07030">
    <property type="entry name" value="Phage_Mu_Gp36"/>
    <property type="match status" value="1"/>
</dbReference>
<reference evidence="2" key="1">
    <citation type="journal article" date="2019" name="Int. J. Syst. Evol. Microbiol.">
        <title>The Global Catalogue of Microorganisms (GCM) 10K type strain sequencing project: providing services to taxonomists for standard genome sequencing and annotation.</title>
        <authorList>
            <consortium name="The Broad Institute Genomics Platform"/>
            <consortium name="The Broad Institute Genome Sequencing Center for Infectious Disease"/>
            <person name="Wu L."/>
            <person name="Ma J."/>
        </authorList>
    </citation>
    <scope>NUCLEOTIDE SEQUENCE [LARGE SCALE GENOMIC DNA]</scope>
    <source>
        <strain evidence="2">CGMCC 1.10131</strain>
    </source>
</reference>
<sequence length="139" mass="15157">MYASVGDMLSRFGEQDLVLLTDREGRADSIDNGVLEQALKDASAEIDGYLAGRYPLPLAHVPTILNRLCCDIARYSLSTEHAPEPVEKRYQAALKFLTSVGKGELQLGLSDDGQTAPSSNFAEMQSDGRVFSRSDKGFI</sequence>
<gene>
    <name evidence="1" type="ORF">GCM10007414_05760</name>
</gene>
<evidence type="ECO:0000313" key="1">
    <source>
        <dbReference type="EMBL" id="GGA95781.1"/>
    </source>
</evidence>